<protein>
    <submittedName>
        <fullName evidence="1">Uncharacterized protein</fullName>
    </submittedName>
</protein>
<gene>
    <name evidence="1" type="ORF">GUJ93_ZPchr0008g13252</name>
</gene>
<dbReference type="OrthoDB" id="10259820at2759"/>
<sequence length="97" mass="11251">MNPRQATQGCVTRDDGEAALRDNRRRRGCVTPSDGAAVLLHLPCYHAWKWFSKVCHAYVSSCTYEEISQSHCYKGYLKFLKKLRYFNITENEGEEED</sequence>
<dbReference type="EMBL" id="JAAALK010000290">
    <property type="protein sequence ID" value="KAG8047477.1"/>
    <property type="molecule type" value="Genomic_DNA"/>
</dbReference>
<proteinExistence type="predicted"/>
<name>A0A8J5UX11_ZIZPA</name>
<reference evidence="1" key="1">
    <citation type="journal article" date="2021" name="bioRxiv">
        <title>Whole Genome Assembly and Annotation of Northern Wild Rice, Zizania palustris L., Supports a Whole Genome Duplication in the Zizania Genus.</title>
        <authorList>
            <person name="Haas M."/>
            <person name="Kono T."/>
            <person name="Macchietto M."/>
            <person name="Millas R."/>
            <person name="McGilp L."/>
            <person name="Shao M."/>
            <person name="Duquette J."/>
            <person name="Hirsch C.N."/>
            <person name="Kimball J."/>
        </authorList>
    </citation>
    <scope>NUCLEOTIDE SEQUENCE</scope>
    <source>
        <tissue evidence="1">Fresh leaf tissue</tissue>
    </source>
</reference>
<dbReference type="Proteomes" id="UP000729402">
    <property type="component" value="Unassembled WGS sequence"/>
</dbReference>
<comment type="caution">
    <text evidence="1">The sequence shown here is derived from an EMBL/GenBank/DDBJ whole genome shotgun (WGS) entry which is preliminary data.</text>
</comment>
<evidence type="ECO:0000313" key="1">
    <source>
        <dbReference type="EMBL" id="KAG8047477.1"/>
    </source>
</evidence>
<organism evidence="1 2">
    <name type="scientific">Zizania palustris</name>
    <name type="common">Northern wild rice</name>
    <dbReference type="NCBI Taxonomy" id="103762"/>
    <lineage>
        <taxon>Eukaryota</taxon>
        <taxon>Viridiplantae</taxon>
        <taxon>Streptophyta</taxon>
        <taxon>Embryophyta</taxon>
        <taxon>Tracheophyta</taxon>
        <taxon>Spermatophyta</taxon>
        <taxon>Magnoliopsida</taxon>
        <taxon>Liliopsida</taxon>
        <taxon>Poales</taxon>
        <taxon>Poaceae</taxon>
        <taxon>BOP clade</taxon>
        <taxon>Oryzoideae</taxon>
        <taxon>Oryzeae</taxon>
        <taxon>Zizaniinae</taxon>
        <taxon>Zizania</taxon>
    </lineage>
</organism>
<reference evidence="1" key="2">
    <citation type="submission" date="2021-02" db="EMBL/GenBank/DDBJ databases">
        <authorList>
            <person name="Kimball J.A."/>
            <person name="Haas M.W."/>
            <person name="Macchietto M."/>
            <person name="Kono T."/>
            <person name="Duquette J."/>
            <person name="Shao M."/>
        </authorList>
    </citation>
    <scope>NUCLEOTIDE SEQUENCE</scope>
    <source>
        <tissue evidence="1">Fresh leaf tissue</tissue>
    </source>
</reference>
<dbReference type="AlphaFoldDB" id="A0A8J5UX11"/>
<evidence type="ECO:0000313" key="2">
    <source>
        <dbReference type="Proteomes" id="UP000729402"/>
    </source>
</evidence>
<accession>A0A8J5UX11</accession>
<keyword evidence="2" id="KW-1185">Reference proteome</keyword>